<protein>
    <recommendedName>
        <fullName evidence="3">Zn(2)-C6 fungal-type domain-containing protein</fullName>
    </recommendedName>
</protein>
<dbReference type="InterPro" id="IPR001138">
    <property type="entry name" value="Zn2Cys6_DnaBD"/>
</dbReference>
<gene>
    <name evidence="4" type="ORF">F5X68DRAFT_240966</name>
</gene>
<evidence type="ECO:0000256" key="2">
    <source>
        <dbReference type="SAM" id="MobiDB-lite"/>
    </source>
</evidence>
<evidence type="ECO:0000313" key="5">
    <source>
        <dbReference type="Proteomes" id="UP000770015"/>
    </source>
</evidence>
<dbReference type="OrthoDB" id="5232836at2759"/>
<feature type="compositionally biased region" description="Basic and acidic residues" evidence="2">
    <location>
        <begin position="12"/>
        <end position="22"/>
    </location>
</feature>
<feature type="compositionally biased region" description="Polar residues" evidence="2">
    <location>
        <begin position="134"/>
        <end position="148"/>
    </location>
</feature>
<feature type="domain" description="Zn(2)-C6 fungal-type" evidence="3">
    <location>
        <begin position="1073"/>
        <end position="1116"/>
    </location>
</feature>
<keyword evidence="1" id="KW-0539">Nucleus</keyword>
<evidence type="ECO:0000313" key="4">
    <source>
        <dbReference type="EMBL" id="KAH6685745.1"/>
    </source>
</evidence>
<accession>A0A9P8VAT6</accession>
<feature type="region of interest" description="Disordered" evidence="2">
    <location>
        <begin position="297"/>
        <end position="318"/>
    </location>
</feature>
<dbReference type="GO" id="GO:0008270">
    <property type="term" value="F:zinc ion binding"/>
    <property type="evidence" value="ECO:0007669"/>
    <property type="project" value="InterPro"/>
</dbReference>
<dbReference type="Proteomes" id="UP000770015">
    <property type="component" value="Unassembled WGS sequence"/>
</dbReference>
<evidence type="ECO:0000259" key="3">
    <source>
        <dbReference type="SMART" id="SM00066"/>
    </source>
</evidence>
<reference evidence="4" key="1">
    <citation type="journal article" date="2021" name="Nat. Commun.">
        <title>Genetic determinants of endophytism in the Arabidopsis root mycobiome.</title>
        <authorList>
            <person name="Mesny F."/>
            <person name="Miyauchi S."/>
            <person name="Thiergart T."/>
            <person name="Pickel B."/>
            <person name="Atanasova L."/>
            <person name="Karlsson M."/>
            <person name="Huettel B."/>
            <person name="Barry K.W."/>
            <person name="Haridas S."/>
            <person name="Chen C."/>
            <person name="Bauer D."/>
            <person name="Andreopoulos W."/>
            <person name="Pangilinan J."/>
            <person name="LaButti K."/>
            <person name="Riley R."/>
            <person name="Lipzen A."/>
            <person name="Clum A."/>
            <person name="Drula E."/>
            <person name="Henrissat B."/>
            <person name="Kohler A."/>
            <person name="Grigoriev I.V."/>
            <person name="Martin F.M."/>
            <person name="Hacquard S."/>
        </authorList>
    </citation>
    <scope>NUCLEOTIDE SEQUENCE</scope>
    <source>
        <strain evidence="4">MPI-SDFR-AT-0117</strain>
    </source>
</reference>
<dbReference type="EMBL" id="JAGSXJ010000014">
    <property type="protein sequence ID" value="KAH6685745.1"/>
    <property type="molecule type" value="Genomic_DNA"/>
</dbReference>
<feature type="compositionally biased region" description="Basic and acidic residues" evidence="2">
    <location>
        <begin position="33"/>
        <end position="42"/>
    </location>
</feature>
<feature type="compositionally biased region" description="Basic and acidic residues" evidence="2">
    <location>
        <begin position="493"/>
        <end position="505"/>
    </location>
</feature>
<dbReference type="SMART" id="SM00066">
    <property type="entry name" value="GAL4"/>
    <property type="match status" value="2"/>
</dbReference>
<feature type="domain" description="Zn(2)-C6 fungal-type" evidence="3">
    <location>
        <begin position="644"/>
        <end position="687"/>
    </location>
</feature>
<feature type="compositionally biased region" description="Acidic residues" evidence="2">
    <location>
        <begin position="717"/>
        <end position="728"/>
    </location>
</feature>
<keyword evidence="5" id="KW-1185">Reference proteome</keyword>
<sequence length="1708" mass="188966">MAPTASGSGSPEDGRKKQDWEMGHWSNKVGKNKKPEKTDPKKVAFGLEKQAQGSGVETTKVPGIRVSSAQPKTPSAPPKKPGLRPSKGPMDTPSTGPGMLGSPMQPFPPKAGGPGHQFGPRDNIPGLQPVAPGPSTTLPQQRGPSTAPTVPIILQGPFPIVDPPPVVETTSPEQGYGYPYYPTKQGPLRYQHSTTNPREGPLQGRFTKLDPKMKPSDYPWLGAEPKSPKSDSSAEIIHAANYDVNPFIVDAEDANAIFRRDLIREFVDFKMTNETTGYPVAESHTPWAQPGDFMPTPAPGKKHPERRRSTGMDVDADYPGREVGEYEMFRGGKRDRWPDREWTEDDIAAIAALDLEPNHEPTSTLEWGSPQELNLLSPGMKALGAKIKKSPWDDRHKLAKHNAAAATPKMIVPEKYSPKDHTGPQRLKTAYEHGFWRPILQDNDFPPEWHESRQELSQQLLTEEDAKDIEEYGRIREDVRPERRRPPALSRQEQVKRHMEWEKQFKVRPSSKVEDDNEDEAPLLVSGTDTPKPRYVLQQPPILKEMARQRKRRKAQDRAEREERARDLGVPVEESEDELGRTKADIAAQFDEMPGVETESPSEETPKAKMVLSGSTLAGNNREYDDAPTTPSDGNDGGEQPGQEPDYRICIPCRALGFDCTGHYPCFQCVRDRVPCSFPEAPVRPGGNIWETPSPTGRRGPPPGPGTAGSIDSNDISSDEEDDQDSGDDMPGSPPPRVEPHRNEFADGIVGLPATEHWAANGPPEVGDGPNLGPCDHCIATDSTEKCKPNHDLQLECAACAGARVRGDLGHQCVVRNVVYHPRRHVATRNRYRTIPDAIVYRCDECDKNNVHVCDVDPFVRTGCSSCARTGKECSWHVDRRRAPNAPGNVLVMMPRPPLRENNNVGILRLTPWWRRSCLACIHRGMKCSWLYDYRTIGYRCAGCAHQNEMDPCIDAEAPNLRYHRLLDIDGRIFHHGPRIFDPEVIPRLFVPGSRRGACRTCSVIANTPGACGEEHLQCHGWTGANGYACLRCTALGLPCVANYNRPDSELPAILPYVDRELIGYGAGYSADDMTFPACKHCVEINLWCDRMRPCYECKIRDLDCEIDRRIGAGLGLIPRDEFEDMGIELRPDYWMAHGYASEGPRSDRSRIETGEIAGPVELVWASYGTDNDISIAGEEPPLRRSIIRQRESTSSIVAANAPVIPEAPQPGSSPASVMTFKTWSPPGPGMSLDPNVVQPELPNEPWTPEERRMSGFINGWRQYPKMLVNGVVVRDPTPLPPGAISFVNTPRPSDSRPPMPTIREDFNSDSDDFNVGQPDRGNIIGNNLDPFVVPQDAAGRVAHHDNNFMRQLAAQGPIDGTTASGRDIWSDVAELAGLLPEERFAQGHLNIHEGRSLGLVPDGRQAPVRERVLLTLEGRDAAAITAQNPFVSPPDRDDMDGRAALAKHLMSTWASPGIDVLRDIPDDPDMLPLPKEHNLCKDHGFASDKNPCSSQLSRSGPSHCENRQHINGQNPHAIKPMYVCRACDATTTSHILVGRNGLTAKDFRSMRTWACSDCATREINAPGVIQPMYTQVVTGCSCASKLIYRRLCAAHRYTLASALIINTLIVHEWKLVNFPPSFCMFCKKVGRHDKGKEKEVPGVFFCANCQGRVADPERTDCLFYGVKQDEQGNPYADPRGEQVIKVIYNADKNRAAGVSSEPQYAPC</sequence>
<proteinExistence type="predicted"/>
<organism evidence="4 5">
    <name type="scientific">Plectosphaerella plurivora</name>
    <dbReference type="NCBI Taxonomy" id="936078"/>
    <lineage>
        <taxon>Eukaryota</taxon>
        <taxon>Fungi</taxon>
        <taxon>Dikarya</taxon>
        <taxon>Ascomycota</taxon>
        <taxon>Pezizomycotina</taxon>
        <taxon>Sordariomycetes</taxon>
        <taxon>Hypocreomycetidae</taxon>
        <taxon>Glomerellales</taxon>
        <taxon>Plectosphaerellaceae</taxon>
        <taxon>Plectosphaerella</taxon>
    </lineage>
</organism>
<feature type="region of interest" description="Disordered" evidence="2">
    <location>
        <begin position="1"/>
        <end position="175"/>
    </location>
</feature>
<feature type="region of interest" description="Disordered" evidence="2">
    <location>
        <begin position="678"/>
        <end position="743"/>
    </location>
</feature>
<feature type="compositionally biased region" description="Basic and acidic residues" evidence="2">
    <location>
        <begin position="469"/>
        <end position="485"/>
    </location>
</feature>
<feature type="region of interest" description="Disordered" evidence="2">
    <location>
        <begin position="467"/>
        <end position="644"/>
    </location>
</feature>
<comment type="caution">
    <text evidence="4">The sequence shown here is derived from an EMBL/GenBank/DDBJ whole genome shotgun (WGS) entry which is preliminary data.</text>
</comment>
<dbReference type="GO" id="GO:0000981">
    <property type="term" value="F:DNA-binding transcription factor activity, RNA polymerase II-specific"/>
    <property type="evidence" value="ECO:0007669"/>
    <property type="project" value="InterPro"/>
</dbReference>
<name>A0A9P8VAT6_9PEZI</name>
<feature type="compositionally biased region" description="Basic and acidic residues" evidence="2">
    <location>
        <begin position="556"/>
        <end position="567"/>
    </location>
</feature>
<evidence type="ECO:0000256" key="1">
    <source>
        <dbReference type="ARBA" id="ARBA00023242"/>
    </source>
</evidence>